<evidence type="ECO:0000259" key="10">
    <source>
        <dbReference type="Pfam" id="PF02668"/>
    </source>
</evidence>
<dbReference type="OrthoDB" id="408743at2759"/>
<gene>
    <name evidence="11" type="ORF">IMSHALPRED_006725</name>
</gene>
<dbReference type="InterPro" id="IPR050411">
    <property type="entry name" value="AlphaKG_dependent_hydroxylases"/>
</dbReference>
<comment type="similarity">
    <text evidence="4">Belongs to the gamma-BBH/TMLD family.</text>
</comment>
<comment type="caution">
    <text evidence="11">The sequence shown here is derived from an EMBL/GenBank/DDBJ whole genome shotgun (WGS) entry which is preliminary data.</text>
</comment>
<proteinExistence type="inferred from homology"/>
<dbReference type="Gene3D" id="3.60.130.10">
    <property type="entry name" value="Clavaminate synthase-like"/>
    <property type="match status" value="1"/>
</dbReference>
<keyword evidence="8" id="KW-0560">Oxidoreductase</keyword>
<organism evidence="11 12">
    <name type="scientific">Imshaugia aleurites</name>
    <dbReference type="NCBI Taxonomy" id="172621"/>
    <lineage>
        <taxon>Eukaryota</taxon>
        <taxon>Fungi</taxon>
        <taxon>Dikarya</taxon>
        <taxon>Ascomycota</taxon>
        <taxon>Pezizomycotina</taxon>
        <taxon>Lecanoromycetes</taxon>
        <taxon>OSLEUM clade</taxon>
        <taxon>Lecanoromycetidae</taxon>
        <taxon>Lecanorales</taxon>
        <taxon>Lecanorineae</taxon>
        <taxon>Parmeliaceae</taxon>
        <taxon>Imshaugia</taxon>
    </lineage>
</organism>
<dbReference type="NCBIfam" id="TIGR02410">
    <property type="entry name" value="carnitine_TMLD"/>
    <property type="match status" value="1"/>
</dbReference>
<evidence type="ECO:0000256" key="1">
    <source>
        <dbReference type="ARBA" id="ARBA00001954"/>
    </source>
</evidence>
<dbReference type="Pfam" id="PF02668">
    <property type="entry name" value="TauD"/>
    <property type="match status" value="1"/>
</dbReference>
<evidence type="ECO:0000256" key="3">
    <source>
        <dbReference type="ARBA" id="ARBA00005022"/>
    </source>
</evidence>
<evidence type="ECO:0000256" key="8">
    <source>
        <dbReference type="ARBA" id="ARBA00023002"/>
    </source>
</evidence>
<dbReference type="InterPro" id="IPR012776">
    <property type="entry name" value="Trimethyllysine_dOase"/>
</dbReference>
<dbReference type="Gene3D" id="3.30.2020.30">
    <property type="match status" value="1"/>
</dbReference>
<evidence type="ECO:0000256" key="2">
    <source>
        <dbReference type="ARBA" id="ARBA00001961"/>
    </source>
</evidence>
<dbReference type="GO" id="GO:0005739">
    <property type="term" value="C:mitochondrion"/>
    <property type="evidence" value="ECO:0007669"/>
    <property type="project" value="TreeGrafter"/>
</dbReference>
<reference evidence="11" key="1">
    <citation type="submission" date="2021-03" db="EMBL/GenBank/DDBJ databases">
        <authorList>
            <person name="Tagirdzhanova G."/>
        </authorList>
    </citation>
    <scope>NUCLEOTIDE SEQUENCE</scope>
</reference>
<keyword evidence="7" id="KW-0223">Dioxygenase</keyword>
<dbReference type="PANTHER" id="PTHR10696">
    <property type="entry name" value="GAMMA-BUTYROBETAINE HYDROXYLASE-RELATED"/>
    <property type="match status" value="1"/>
</dbReference>
<dbReference type="FunFam" id="3.60.130.10:FF:000001">
    <property type="entry name" value="Trimethyllysine dioxygenase, mitochondrial"/>
    <property type="match status" value="1"/>
</dbReference>
<accession>A0A8H3FPN5</accession>
<evidence type="ECO:0000256" key="5">
    <source>
        <dbReference type="ARBA" id="ARBA00022723"/>
    </source>
</evidence>
<dbReference type="AlphaFoldDB" id="A0A8H3FPN5"/>
<dbReference type="InterPro" id="IPR038492">
    <property type="entry name" value="GBBH-like_N_sf"/>
</dbReference>
<dbReference type="InterPro" id="IPR003819">
    <property type="entry name" value="TauD/TfdA-like"/>
</dbReference>
<keyword evidence="6" id="KW-0124">Carnitine biosynthesis</keyword>
<keyword evidence="9" id="KW-0408">Iron</keyword>
<evidence type="ECO:0000313" key="11">
    <source>
        <dbReference type="EMBL" id="CAF9925603.1"/>
    </source>
</evidence>
<evidence type="ECO:0000256" key="6">
    <source>
        <dbReference type="ARBA" id="ARBA00022873"/>
    </source>
</evidence>
<keyword evidence="12" id="KW-1185">Reference proteome</keyword>
<comment type="cofactor">
    <cofactor evidence="1">
        <name>Fe(2+)</name>
        <dbReference type="ChEBI" id="CHEBI:29033"/>
    </cofactor>
</comment>
<dbReference type="GO" id="GO:0005506">
    <property type="term" value="F:iron ion binding"/>
    <property type="evidence" value="ECO:0007669"/>
    <property type="project" value="InterPro"/>
</dbReference>
<dbReference type="SUPFAM" id="SSF51197">
    <property type="entry name" value="Clavaminate synthase-like"/>
    <property type="match status" value="1"/>
</dbReference>
<evidence type="ECO:0000256" key="4">
    <source>
        <dbReference type="ARBA" id="ARBA00008654"/>
    </source>
</evidence>
<protein>
    <recommendedName>
        <fullName evidence="10">TauD/TfdA-like domain-containing protein</fullName>
    </recommendedName>
</protein>
<sequence length="321" mass="36625">MKIPENITAREIEQEKTGISMTWANDGHKSFYSWGWLQARNDNPQFPSELSLWDASVAQNAPTIDYAVVMRSDNGVKQWTSLIRKWGFCYVDGCPVSGEATQELIERIAFIRHTHYGGFWQFTADLGLKDSAYTNLALGAHTDTTYFSDPAGLQTFHLLSHTDGDGGSSLLVDGFKAAETLHRESPEAYETLCRVKIRGHASGNEKVKFMTDLAYPVLATSETRSGEARLRQVRWNNDDRAALVARDPDEIARFYKAARKWVEILRRPEMEYWEQLKPGRPLIFDNWRVLHGRSAFSANMDDFISRWKTLTFSQEEITNSV</sequence>
<evidence type="ECO:0000313" key="12">
    <source>
        <dbReference type="Proteomes" id="UP000664534"/>
    </source>
</evidence>
<dbReference type="InterPro" id="IPR042098">
    <property type="entry name" value="TauD-like_sf"/>
</dbReference>
<dbReference type="UniPathway" id="UPA00118"/>
<feature type="domain" description="TauD/TfdA-like" evidence="10">
    <location>
        <begin position="61"/>
        <end position="298"/>
    </location>
</feature>
<evidence type="ECO:0000256" key="7">
    <source>
        <dbReference type="ARBA" id="ARBA00022964"/>
    </source>
</evidence>
<evidence type="ECO:0000256" key="9">
    <source>
        <dbReference type="ARBA" id="ARBA00023004"/>
    </source>
</evidence>
<dbReference type="CDD" id="cd00250">
    <property type="entry name" value="CAS_like"/>
    <property type="match status" value="1"/>
</dbReference>
<dbReference type="GO" id="GO:0050353">
    <property type="term" value="F:trimethyllysine dioxygenase activity"/>
    <property type="evidence" value="ECO:0007669"/>
    <property type="project" value="InterPro"/>
</dbReference>
<keyword evidence="5" id="KW-0479">Metal-binding</keyword>
<dbReference type="GO" id="GO:0045329">
    <property type="term" value="P:carnitine biosynthetic process"/>
    <property type="evidence" value="ECO:0007669"/>
    <property type="project" value="UniProtKB-UniPathway"/>
</dbReference>
<dbReference type="Proteomes" id="UP000664534">
    <property type="component" value="Unassembled WGS sequence"/>
</dbReference>
<dbReference type="EMBL" id="CAJPDT010000040">
    <property type="protein sequence ID" value="CAF9925603.1"/>
    <property type="molecule type" value="Genomic_DNA"/>
</dbReference>
<comment type="cofactor">
    <cofactor evidence="2">
        <name>L-ascorbate</name>
        <dbReference type="ChEBI" id="CHEBI:38290"/>
    </cofactor>
</comment>
<comment type="pathway">
    <text evidence="3">Amine and polyamine biosynthesis; carnitine biosynthesis.</text>
</comment>
<dbReference type="PANTHER" id="PTHR10696:SF51">
    <property type="entry name" value="TRIMETHYLLYSINE DIOXYGENASE, MITOCHONDRIAL"/>
    <property type="match status" value="1"/>
</dbReference>
<name>A0A8H3FPN5_9LECA</name>